<proteinExistence type="predicted"/>
<sequence>MGSSESEINPAYASDYRPHTHALGVFIITPPDAV</sequence>
<dbReference type="HOGENOM" id="CLU_3376061_0_0_5"/>
<evidence type="ECO:0000313" key="1">
    <source>
        <dbReference type="EMBL" id="AEH83899.1"/>
    </source>
</evidence>
<gene>
    <name evidence="1" type="ordered locus">SM11_pD1067</name>
</gene>
<reference evidence="1 2" key="1">
    <citation type="journal article" date="2011" name="J. Biotechnol.">
        <title>The complete genome sequence of the dominant Sinorhizobium meliloti field isolate SM11 extends the S. meliloti pan-genome.</title>
        <authorList>
            <person name="Schneiker-Bekel S."/>
            <person name="Wibberg D."/>
            <person name="Bekel T."/>
            <person name="Blom J."/>
            <person name="Linke B."/>
            <person name="Neuweger H."/>
            <person name="Stiens M."/>
            <person name="Vorholter F.J."/>
            <person name="Weidner S."/>
            <person name="Goesmann A."/>
            <person name="Puhler A."/>
            <person name="Schluter A."/>
        </authorList>
    </citation>
    <scope>NUCLEOTIDE SEQUENCE [LARGE SCALE GENOMIC DNA]</scope>
    <source>
        <strain evidence="1 2">SM11</strain>
        <plasmid evidence="2">pSmeSM11d</plasmid>
    </source>
</reference>
<evidence type="ECO:0000313" key="2">
    <source>
        <dbReference type="Proteomes" id="UP000009045"/>
    </source>
</evidence>
<dbReference type="AlphaFoldDB" id="F7XH73"/>
<geneLocation type="plasmid" evidence="1 2">
    <name>pSmeSM11d</name>
</geneLocation>
<protein>
    <submittedName>
        <fullName evidence="1">Uncharacterized protein</fullName>
    </submittedName>
</protein>
<dbReference type="EMBL" id="CP001832">
    <property type="protein sequence ID" value="AEH83899.1"/>
    <property type="molecule type" value="Genomic_DNA"/>
</dbReference>
<dbReference type="Proteomes" id="UP000009045">
    <property type="component" value="Plasmid pSmeSM11d"/>
</dbReference>
<keyword evidence="1" id="KW-0614">Plasmid</keyword>
<dbReference type="KEGG" id="smx:SM11_pD1067"/>
<name>F7XH73_SINMM</name>
<accession>F7XH73</accession>
<organism evidence="1 2">
    <name type="scientific">Sinorhizobium meliloti (strain SM11)</name>
    <dbReference type="NCBI Taxonomy" id="707241"/>
    <lineage>
        <taxon>Bacteria</taxon>
        <taxon>Pseudomonadati</taxon>
        <taxon>Pseudomonadota</taxon>
        <taxon>Alphaproteobacteria</taxon>
        <taxon>Hyphomicrobiales</taxon>
        <taxon>Rhizobiaceae</taxon>
        <taxon>Sinorhizobium/Ensifer group</taxon>
        <taxon>Sinorhizobium</taxon>
    </lineage>
</organism>